<dbReference type="InterPro" id="IPR001789">
    <property type="entry name" value="Sig_transdc_resp-reg_receiver"/>
</dbReference>
<dbReference type="PROSITE" id="PS50110">
    <property type="entry name" value="RESPONSE_REGULATORY"/>
    <property type="match status" value="1"/>
</dbReference>
<dbReference type="SMART" id="SM00421">
    <property type="entry name" value="HTH_LUXR"/>
    <property type="match status" value="1"/>
</dbReference>
<evidence type="ECO:0000256" key="2">
    <source>
        <dbReference type="PROSITE-ProRule" id="PRU00169"/>
    </source>
</evidence>
<dbReference type="InterPro" id="IPR000792">
    <property type="entry name" value="Tscrpt_reg_LuxR_C"/>
</dbReference>
<dbReference type="InterPro" id="IPR039420">
    <property type="entry name" value="WalR-like"/>
</dbReference>
<reference evidence="5 6" key="1">
    <citation type="submission" date="2023-07" db="EMBL/GenBank/DDBJ databases">
        <title>Sequencing the genomes of 1000 actinobacteria strains.</title>
        <authorList>
            <person name="Klenk H.-P."/>
        </authorList>
    </citation>
    <scope>NUCLEOTIDE SEQUENCE [LARGE SCALE GENOMIC DNA]</scope>
    <source>
        <strain evidence="5 6">DSM 19426</strain>
    </source>
</reference>
<organism evidence="5 6">
    <name type="scientific">Nocardioides marmoribigeumensis</name>
    <dbReference type="NCBI Taxonomy" id="433649"/>
    <lineage>
        <taxon>Bacteria</taxon>
        <taxon>Bacillati</taxon>
        <taxon>Actinomycetota</taxon>
        <taxon>Actinomycetes</taxon>
        <taxon>Propionibacteriales</taxon>
        <taxon>Nocardioidaceae</taxon>
        <taxon>Nocardioides</taxon>
    </lineage>
</organism>
<dbReference type="PANTHER" id="PTHR43214:SF43">
    <property type="entry name" value="TWO-COMPONENT RESPONSE REGULATOR"/>
    <property type="match status" value="1"/>
</dbReference>
<accession>A0ABU2BWE3</accession>
<keyword evidence="1 5" id="KW-0238">DNA-binding</keyword>
<feature type="domain" description="Response regulatory" evidence="4">
    <location>
        <begin position="4"/>
        <end position="113"/>
    </location>
</feature>
<name>A0ABU2BWE3_9ACTN</name>
<dbReference type="RefSeq" id="WP_310301672.1">
    <property type="nucleotide sequence ID" value="NZ_BAAAPS010000008.1"/>
</dbReference>
<protein>
    <submittedName>
        <fullName evidence="5">DNA-binding NarL/FixJ family response regulator</fullName>
    </submittedName>
</protein>
<evidence type="ECO:0000313" key="5">
    <source>
        <dbReference type="EMBL" id="MDR7362354.1"/>
    </source>
</evidence>
<sequence>MPIRLAIIDDAEVVVRGLAEMLRPFAEEVELRSLDSRQPLDHDLDVALVDVALHGRSAALHELVGHPRVRRVAVYSWNLDRRLVDEALQRGASAYLSKTANARDLVSALRRVHAGECVVDGHHGTFDGVHGADRVVDGRANGSSHSDAQDGWPGRDAGLTAREAEVIALITQGLSNQEIAEHASLSINSVKSYIRTSYRKMGVTSRTNAVLWGLDHGFSPERRTDPSQS</sequence>
<dbReference type="Gene3D" id="3.40.50.2300">
    <property type="match status" value="1"/>
</dbReference>
<evidence type="ECO:0000259" key="3">
    <source>
        <dbReference type="PROSITE" id="PS50043"/>
    </source>
</evidence>
<dbReference type="PANTHER" id="PTHR43214">
    <property type="entry name" value="TWO-COMPONENT RESPONSE REGULATOR"/>
    <property type="match status" value="1"/>
</dbReference>
<dbReference type="SUPFAM" id="SSF46894">
    <property type="entry name" value="C-terminal effector domain of the bipartite response regulators"/>
    <property type="match status" value="1"/>
</dbReference>
<dbReference type="CDD" id="cd06170">
    <property type="entry name" value="LuxR_C_like"/>
    <property type="match status" value="1"/>
</dbReference>
<dbReference type="InterPro" id="IPR036388">
    <property type="entry name" value="WH-like_DNA-bd_sf"/>
</dbReference>
<dbReference type="Proteomes" id="UP001183648">
    <property type="component" value="Unassembled WGS sequence"/>
</dbReference>
<dbReference type="InterPro" id="IPR016032">
    <property type="entry name" value="Sig_transdc_resp-reg_C-effctor"/>
</dbReference>
<gene>
    <name evidence="5" type="ORF">J2S63_001907</name>
</gene>
<keyword evidence="2" id="KW-0597">Phosphoprotein</keyword>
<dbReference type="Gene3D" id="1.10.10.10">
    <property type="entry name" value="Winged helix-like DNA-binding domain superfamily/Winged helix DNA-binding domain"/>
    <property type="match status" value="1"/>
</dbReference>
<feature type="domain" description="HTH luxR-type" evidence="3">
    <location>
        <begin position="152"/>
        <end position="217"/>
    </location>
</feature>
<comment type="caution">
    <text evidence="5">The sequence shown here is derived from an EMBL/GenBank/DDBJ whole genome shotgun (WGS) entry which is preliminary data.</text>
</comment>
<feature type="modified residue" description="4-aspartylphosphate" evidence="2">
    <location>
        <position position="50"/>
    </location>
</feature>
<dbReference type="PRINTS" id="PR00038">
    <property type="entry name" value="HTHLUXR"/>
</dbReference>
<keyword evidence="6" id="KW-1185">Reference proteome</keyword>
<evidence type="ECO:0000256" key="1">
    <source>
        <dbReference type="ARBA" id="ARBA00023125"/>
    </source>
</evidence>
<evidence type="ECO:0000313" key="6">
    <source>
        <dbReference type="Proteomes" id="UP001183648"/>
    </source>
</evidence>
<evidence type="ECO:0000259" key="4">
    <source>
        <dbReference type="PROSITE" id="PS50110"/>
    </source>
</evidence>
<proteinExistence type="predicted"/>
<dbReference type="Pfam" id="PF00196">
    <property type="entry name" value="GerE"/>
    <property type="match status" value="1"/>
</dbReference>
<dbReference type="PROSITE" id="PS50043">
    <property type="entry name" value="HTH_LUXR_2"/>
    <property type="match status" value="1"/>
</dbReference>
<dbReference type="EMBL" id="JAVDYG010000001">
    <property type="protein sequence ID" value="MDR7362354.1"/>
    <property type="molecule type" value="Genomic_DNA"/>
</dbReference>
<dbReference type="GO" id="GO:0003677">
    <property type="term" value="F:DNA binding"/>
    <property type="evidence" value="ECO:0007669"/>
    <property type="project" value="UniProtKB-KW"/>
</dbReference>
<dbReference type="SUPFAM" id="SSF52172">
    <property type="entry name" value="CheY-like"/>
    <property type="match status" value="1"/>
</dbReference>
<dbReference type="InterPro" id="IPR011006">
    <property type="entry name" value="CheY-like_superfamily"/>
</dbReference>